<keyword evidence="1" id="KW-0472">Membrane</keyword>
<dbReference type="RefSeq" id="WP_195128092.1">
    <property type="nucleotide sequence ID" value="NZ_JADLQX010000002.1"/>
</dbReference>
<protein>
    <submittedName>
        <fullName evidence="2">DUF5134 domain-containing protein</fullName>
    </submittedName>
</protein>
<feature type="transmembrane region" description="Helical" evidence="1">
    <location>
        <begin position="89"/>
        <end position="109"/>
    </location>
</feature>
<reference evidence="2 3" key="1">
    <citation type="submission" date="2020-10" db="EMBL/GenBank/DDBJ databases">
        <title>Identification of Nocardia species via Next-generation sequencing and recognition of intraspecies genetic diversity.</title>
        <authorList>
            <person name="Li P."/>
            <person name="Li P."/>
            <person name="Lu B."/>
        </authorList>
    </citation>
    <scope>NUCLEOTIDE SEQUENCE [LARGE SCALE GENOMIC DNA]</scope>
    <source>
        <strain evidence="2 3">BJ06-0157</strain>
    </source>
</reference>
<evidence type="ECO:0000313" key="2">
    <source>
        <dbReference type="EMBL" id="MBF6296762.1"/>
    </source>
</evidence>
<proteinExistence type="predicted"/>
<feature type="transmembrane region" description="Helical" evidence="1">
    <location>
        <begin position="12"/>
        <end position="37"/>
    </location>
</feature>
<evidence type="ECO:0000313" key="3">
    <source>
        <dbReference type="Proteomes" id="UP000702209"/>
    </source>
</evidence>
<comment type="caution">
    <text evidence="2">The sequence shown here is derived from an EMBL/GenBank/DDBJ whole genome shotgun (WGS) entry which is preliminary data.</text>
</comment>
<name>A0ABS0CLU5_9NOCA</name>
<keyword evidence="1" id="KW-0812">Transmembrane</keyword>
<organism evidence="2 3">
    <name type="scientific">Nocardia amamiensis</name>
    <dbReference type="NCBI Taxonomy" id="404578"/>
    <lineage>
        <taxon>Bacteria</taxon>
        <taxon>Bacillati</taxon>
        <taxon>Actinomycetota</taxon>
        <taxon>Actinomycetes</taxon>
        <taxon>Mycobacteriales</taxon>
        <taxon>Nocardiaceae</taxon>
        <taxon>Nocardia</taxon>
    </lineage>
</organism>
<dbReference type="InterPro" id="IPR033458">
    <property type="entry name" value="DUF5134"/>
</dbReference>
<dbReference type="Pfam" id="PF17197">
    <property type="entry name" value="DUF5134"/>
    <property type="match status" value="1"/>
</dbReference>
<sequence>MAQFVQEYAVLRWMVVAAFLITAAIVLARVTAVAVWLPGREVELAEVAPKPRLPQGTSGEHAESDAAHVVMCLVMLGMLLFPSGASPHALRGVLTAMAVVFAALLVTHAAEHAAQGKPLPIDQLVPLGYHIVATAAMLYAMSGHTAAGHAGGPAAGPALGLAALFLLDALLVAFAARGGWTLAHKRGPLGMLIRSGGCVAALTGPARPWAAVPHIVMDAGTAYMLVAAISG</sequence>
<accession>A0ABS0CLU5</accession>
<keyword evidence="3" id="KW-1185">Reference proteome</keyword>
<feature type="transmembrane region" description="Helical" evidence="1">
    <location>
        <begin position="66"/>
        <end position="83"/>
    </location>
</feature>
<feature type="transmembrane region" description="Helical" evidence="1">
    <location>
        <begin position="154"/>
        <end position="176"/>
    </location>
</feature>
<keyword evidence="1" id="KW-1133">Transmembrane helix</keyword>
<dbReference type="EMBL" id="JADLQX010000002">
    <property type="protein sequence ID" value="MBF6296762.1"/>
    <property type="molecule type" value="Genomic_DNA"/>
</dbReference>
<dbReference type="Proteomes" id="UP000702209">
    <property type="component" value="Unassembled WGS sequence"/>
</dbReference>
<gene>
    <name evidence="2" type="ORF">IU459_04290</name>
</gene>
<evidence type="ECO:0000256" key="1">
    <source>
        <dbReference type="SAM" id="Phobius"/>
    </source>
</evidence>